<evidence type="ECO:0000256" key="1">
    <source>
        <dbReference type="ARBA" id="ARBA00023054"/>
    </source>
</evidence>
<comment type="caution">
    <text evidence="7">The sequence shown here is derived from an EMBL/GenBank/DDBJ whole genome shotgun (WGS) entry which is preliminary data.</text>
</comment>
<evidence type="ECO:0000313" key="8">
    <source>
        <dbReference type="Proteomes" id="UP001372338"/>
    </source>
</evidence>
<feature type="domain" description="Zinc finger-XS" evidence="6">
    <location>
        <begin position="495"/>
        <end position="538"/>
    </location>
</feature>
<dbReference type="AlphaFoldDB" id="A0AAN9FH96"/>
<dbReference type="Pfam" id="PF03470">
    <property type="entry name" value="zf-XS"/>
    <property type="match status" value="4"/>
</dbReference>
<protein>
    <recommendedName>
        <fullName evidence="9">Protein INVOLVED IN DE NOVO 2</fullName>
    </recommendedName>
</protein>
<feature type="domain" description="Zinc finger-XS" evidence="6">
    <location>
        <begin position="359"/>
        <end position="402"/>
    </location>
</feature>
<reference evidence="7 8" key="1">
    <citation type="submission" date="2024-01" db="EMBL/GenBank/DDBJ databases">
        <title>The genomes of 5 underutilized Papilionoideae crops provide insights into root nodulation and disease resistanc.</title>
        <authorList>
            <person name="Yuan L."/>
        </authorList>
    </citation>
    <scope>NUCLEOTIDE SEQUENCE [LARGE SCALE GENOMIC DNA]</scope>
    <source>
        <strain evidence="7">ZHUSHIDOU_FW_LH</strain>
        <tissue evidence="7">Leaf</tissue>
    </source>
</reference>
<dbReference type="EMBL" id="JAYWIO010000003">
    <property type="protein sequence ID" value="KAK7276284.1"/>
    <property type="molecule type" value="Genomic_DNA"/>
</dbReference>
<dbReference type="Proteomes" id="UP001372338">
    <property type="component" value="Unassembled WGS sequence"/>
</dbReference>
<dbReference type="PANTHER" id="PTHR21596">
    <property type="entry name" value="RIBONUCLEASE P SUBUNIT P38"/>
    <property type="match status" value="1"/>
</dbReference>
<feature type="domain" description="XS" evidence="4">
    <location>
        <begin position="564"/>
        <end position="675"/>
    </location>
</feature>
<dbReference type="InterPro" id="IPR005381">
    <property type="entry name" value="Znf-XS_domain"/>
</dbReference>
<dbReference type="Gene3D" id="3.30.70.2890">
    <property type="entry name" value="XS domain"/>
    <property type="match status" value="1"/>
</dbReference>
<dbReference type="CDD" id="cd12266">
    <property type="entry name" value="RRM_like_XS"/>
    <property type="match status" value="1"/>
</dbReference>
<evidence type="ECO:0000259" key="6">
    <source>
        <dbReference type="Pfam" id="PF03470"/>
    </source>
</evidence>
<dbReference type="GO" id="GO:0080188">
    <property type="term" value="P:gene silencing by siRNA-directed DNA methylation"/>
    <property type="evidence" value="ECO:0007669"/>
    <property type="project" value="InterPro"/>
</dbReference>
<gene>
    <name evidence="7" type="ORF">RIF29_17422</name>
</gene>
<keyword evidence="8" id="KW-1185">Reference proteome</keyword>
<dbReference type="Pfam" id="PF03469">
    <property type="entry name" value="XH"/>
    <property type="match status" value="1"/>
</dbReference>
<proteinExistence type="predicted"/>
<dbReference type="PANTHER" id="PTHR21596:SF65">
    <property type="entry name" value="PROTEIN INVOLVED IN DE NOVO 2-RELATED"/>
    <property type="match status" value="1"/>
</dbReference>
<evidence type="ECO:0000313" key="7">
    <source>
        <dbReference type="EMBL" id="KAK7276284.1"/>
    </source>
</evidence>
<feature type="domain" description="Zinc finger-XS" evidence="6">
    <location>
        <begin position="246"/>
        <end position="288"/>
    </location>
</feature>
<dbReference type="InterPro" id="IPR005379">
    <property type="entry name" value="FDM1-5/IDN2_XH"/>
</dbReference>
<feature type="domain" description="Factor of DNA methylation 1-5/IDN2" evidence="5">
    <location>
        <begin position="955"/>
        <end position="1080"/>
    </location>
</feature>
<evidence type="ECO:0000259" key="4">
    <source>
        <dbReference type="Pfam" id="PF03468"/>
    </source>
</evidence>
<feature type="coiled-coil region" evidence="3">
    <location>
        <begin position="781"/>
        <end position="947"/>
    </location>
</feature>
<accession>A0AAN9FH96</accession>
<feature type="coiled-coil region" evidence="3">
    <location>
        <begin position="708"/>
        <end position="742"/>
    </location>
</feature>
<organism evidence="7 8">
    <name type="scientific">Crotalaria pallida</name>
    <name type="common">Smooth rattlebox</name>
    <name type="synonym">Crotalaria striata</name>
    <dbReference type="NCBI Taxonomy" id="3830"/>
    <lineage>
        <taxon>Eukaryota</taxon>
        <taxon>Viridiplantae</taxon>
        <taxon>Streptophyta</taxon>
        <taxon>Embryophyta</taxon>
        <taxon>Tracheophyta</taxon>
        <taxon>Spermatophyta</taxon>
        <taxon>Magnoliopsida</taxon>
        <taxon>eudicotyledons</taxon>
        <taxon>Gunneridae</taxon>
        <taxon>Pentapetalae</taxon>
        <taxon>rosids</taxon>
        <taxon>fabids</taxon>
        <taxon>Fabales</taxon>
        <taxon>Fabaceae</taxon>
        <taxon>Papilionoideae</taxon>
        <taxon>50 kb inversion clade</taxon>
        <taxon>genistoids sensu lato</taxon>
        <taxon>core genistoids</taxon>
        <taxon>Crotalarieae</taxon>
        <taxon>Crotalaria</taxon>
    </lineage>
</organism>
<dbReference type="InterPro" id="IPR038588">
    <property type="entry name" value="XS_domain_sf"/>
</dbReference>
<evidence type="ECO:0008006" key="9">
    <source>
        <dbReference type="Google" id="ProtNLM"/>
    </source>
</evidence>
<evidence type="ECO:0000256" key="2">
    <source>
        <dbReference type="ARBA" id="ARBA00023158"/>
    </source>
</evidence>
<feature type="domain" description="Zinc finger-XS" evidence="6">
    <location>
        <begin position="126"/>
        <end position="168"/>
    </location>
</feature>
<name>A0AAN9FH96_CROPI</name>
<evidence type="ECO:0000256" key="3">
    <source>
        <dbReference type="SAM" id="Coils"/>
    </source>
</evidence>
<evidence type="ECO:0000259" key="5">
    <source>
        <dbReference type="Pfam" id="PF03469"/>
    </source>
</evidence>
<sequence length="1089" mass="124148">MIKSIPNNNKPSNLHNISHFFTPPPNKPYSLIQITLSLQFPPPPPHLHSPLPHFIQNHTHLLHLQFFLLIKGSIMFGLGESATSHYSSTGTETSAPQVNWWYVDESYEELKRGNLIVKISDETFTCPYCPKRKQDYVLRELIEHASGVGRSSSLKKSARERANHLALVKYLEKDLMSMEGPGPFKPVDKGSNIFSSEETVNAHCSNKDADTSASPSQISGWYVKKFYKQLKNSGLNVKTSDDTFACPFCPKKIKRDYVYREILAHASGVGQSSSQKRSAWEKASHLALMKYLEKDVTPIDGPSNPADKGTIHETAAGHCSGKDTGISASQIIWKSVDKSYEELRKGSVKVKTSDWTFICPYCPRRIKRDYVYREILEHASGVGHSRSQKRSATEKAYHLALEKYLKKDLKNEGGSSKPIDKGDPPVNEAVITKVVKLKSSGTKILSAGDTVMGRCSEKATDTSIYQIRGLNVDKSYEELKKGNLIVKTSNETFTCPYCPKKRKREYVYREILEHASGVGQSSSQKRSATEKANHMALVKYLKEDLMDVDGPSKCAYEGSPHISDDRLVWPWIGIVVNIPTRQIEDGCCVGISGSNLRDEYRSKGFNLKKVRALYDLQGHSGTALVEFINDWPGLHMALKFEKAYELDHHGKKDWFSDTIPKSGLYAWIARSDDYNMDNIIGEHLKKMGDLKTISELMEAEAKNHNQLVSNLTNSIQTKNSQLKDLEVRYNETTLRIDVVMREMDQLTQAHNEEMKIIESSSRQYIQSISDGHERHKLLLESHKSQLELRRIELEKREARNESQRKKLEEEIDENAMRNSSLQMAALEHHKAEQNLIKLAADQKREKEQLHAKIIQLEKELDAKQKLEMEILQLKVKLNGMKPMQDGGDSEVLNKLDALQKDLREREQSLQELDALNQTLIVKERESNDELQEARKELINSIKEMSVRGTANINVKRMGELDSRPFLEALKKKYNVEDVEDRASELCSLWEEYLKDPDWHPFKVTMIEGKHQEIIDDDDEKLKGLKDELGEGVYKAVVAALKEINEYNPSGRYTFSELWNYKEGRKATLREGMQILLMQKKMRLANGRMM</sequence>
<dbReference type="InterPro" id="IPR045177">
    <property type="entry name" value="FDM1-5/IDN2"/>
</dbReference>
<keyword evidence="1 3" id="KW-0175">Coiled coil</keyword>
<dbReference type="InterPro" id="IPR005380">
    <property type="entry name" value="XS_domain"/>
</dbReference>
<dbReference type="Pfam" id="PF03468">
    <property type="entry name" value="XS"/>
    <property type="match status" value="1"/>
</dbReference>
<keyword evidence="2" id="KW-0943">RNA-mediated gene silencing</keyword>